<feature type="transmembrane region" description="Helical" evidence="1">
    <location>
        <begin position="230"/>
        <end position="252"/>
    </location>
</feature>
<keyword evidence="4" id="KW-1185">Reference proteome</keyword>
<dbReference type="NCBIfam" id="NF042915">
    <property type="entry name" value="MAB_1171c_fam"/>
    <property type="match status" value="1"/>
</dbReference>
<dbReference type="STRING" id="1915400.FM21_34425"/>
<dbReference type="RefSeq" id="WP_043385771.1">
    <property type="nucleotide sequence ID" value="NZ_KN039950.1"/>
</dbReference>
<dbReference type="HOGENOM" id="CLU_717507_0_0_11"/>
<evidence type="ECO:0000256" key="1">
    <source>
        <dbReference type="SAM" id="Phobius"/>
    </source>
</evidence>
<dbReference type="EMBL" id="JNFQ01000007">
    <property type="protein sequence ID" value="KFG71388.1"/>
    <property type="molecule type" value="Genomic_DNA"/>
</dbReference>
<keyword evidence="1" id="KW-0812">Transmembrane</keyword>
<feature type="transmembrane region" description="Helical" evidence="1">
    <location>
        <begin position="110"/>
        <end position="131"/>
    </location>
</feature>
<comment type="caution">
    <text evidence="3">The sequence shown here is derived from an EMBL/GenBank/DDBJ whole genome shotgun (WGS) entry which is preliminary data.</text>
</comment>
<accession>A0A086MR70</accession>
<evidence type="ECO:0000259" key="2">
    <source>
        <dbReference type="Pfam" id="PF20182"/>
    </source>
</evidence>
<name>A0A086MR70_9ACTN</name>
<organism evidence="3 4">
    <name type="scientific">Streptomyces mutabilis</name>
    <dbReference type="NCBI Taxonomy" id="67332"/>
    <lineage>
        <taxon>Bacteria</taxon>
        <taxon>Bacillati</taxon>
        <taxon>Actinomycetota</taxon>
        <taxon>Actinomycetes</taxon>
        <taxon>Kitasatosporales</taxon>
        <taxon>Streptomycetaceae</taxon>
        <taxon>Streptomyces</taxon>
    </lineage>
</organism>
<dbReference type="Proteomes" id="UP000029095">
    <property type="component" value="Unassembled WGS sequence"/>
</dbReference>
<reference evidence="3 4" key="1">
    <citation type="submission" date="2014-05" db="EMBL/GenBank/DDBJ databases">
        <title>Complete genome sequence of the Streptomyces mutabilis TRM45540.</title>
        <authorList>
            <person name="Luo X."/>
            <person name="Zhang L."/>
        </authorList>
    </citation>
    <scope>NUCLEOTIDE SEQUENCE [LARGE SCALE GENOMIC DNA]</scope>
    <source>
        <strain evidence="3 4">TRM45540</strain>
    </source>
</reference>
<protein>
    <recommendedName>
        <fullName evidence="2">DUF6545 domain-containing protein</fullName>
    </recommendedName>
</protein>
<dbReference type="InterPro" id="IPR046675">
    <property type="entry name" value="DUF6545"/>
</dbReference>
<feature type="transmembrane region" description="Helical" evidence="1">
    <location>
        <begin position="71"/>
        <end position="89"/>
    </location>
</feature>
<evidence type="ECO:0000313" key="4">
    <source>
        <dbReference type="Proteomes" id="UP000029095"/>
    </source>
</evidence>
<gene>
    <name evidence="3" type="ORF">FM21_34425</name>
</gene>
<evidence type="ECO:0000313" key="3">
    <source>
        <dbReference type="EMBL" id="KFG71388.1"/>
    </source>
</evidence>
<sequence length="409" mass="45250">MFVSFLSYVIAGVMTGVAVWRLPAVIYGDAHRRSLWACYAGFAAALWLKSPSVKTWLNGSAIVDLSILAKHYVSILAILAICTFVVTNYGTSDQGEVPRHVAVSRWVTRVGTQTAAGALVVMTVLFFTAVHREQPSIDFMVDHRGQWGASAYMTVFYVYLGSASAICGYQWASAYRRADTRLLRTGLLMMTVAMGIGVAYVLCRVSFIWSAFVVDYDYDVATDFAQTTDLMQIILFFLFAIGASVPTTNTAASRLSARRALYRLYPLWRDLMTAFPDRTFSPPASRWREVTRLSTPGDVRLDRWVADIGDAVETLRHYAPPMLLPVAERVAAESEDARSTAEALWIRASLRAVTAGERRQQASAGLPSKPFTDTESESSWLLRVQDAYASITDEQAQVLLDTAKELTPA</sequence>
<keyword evidence="1" id="KW-1133">Transmembrane helix</keyword>
<proteinExistence type="predicted"/>
<feature type="transmembrane region" description="Helical" evidence="1">
    <location>
        <begin position="6"/>
        <end position="27"/>
    </location>
</feature>
<dbReference type="InterPro" id="IPR050039">
    <property type="entry name" value="MAB_1171c-like"/>
</dbReference>
<dbReference type="AlphaFoldDB" id="A0A086MR70"/>
<dbReference type="Pfam" id="PF20182">
    <property type="entry name" value="DUF6545"/>
    <property type="match status" value="1"/>
</dbReference>
<feature type="transmembrane region" description="Helical" evidence="1">
    <location>
        <begin position="187"/>
        <end position="210"/>
    </location>
</feature>
<feature type="domain" description="DUF6545" evidence="2">
    <location>
        <begin position="256"/>
        <end position="390"/>
    </location>
</feature>
<feature type="transmembrane region" description="Helical" evidence="1">
    <location>
        <begin position="151"/>
        <end position="175"/>
    </location>
</feature>
<keyword evidence="1" id="KW-0472">Membrane</keyword>